<keyword evidence="14" id="KW-1003">Cell membrane</keyword>
<dbReference type="InterPro" id="IPR033732">
    <property type="entry name" value="ATP_synth_F1_a_nt-bd_dom"/>
</dbReference>
<dbReference type="CDD" id="cd01132">
    <property type="entry name" value="F1-ATPase_alpha_CD"/>
    <property type="match status" value="1"/>
</dbReference>
<dbReference type="InterPro" id="IPR038376">
    <property type="entry name" value="ATP_synth_asu_C_sf"/>
</dbReference>
<dbReference type="Proteomes" id="UP001158050">
    <property type="component" value="Unassembled WGS sequence"/>
</dbReference>
<gene>
    <name evidence="14" type="primary">atpA</name>
    <name evidence="18" type="ORF">SAMN05421679_105323</name>
</gene>
<sequence length="525" mass="56722">MAEINPAEVSAILKQQLANFDTQSNVEEVGTVLTIGDGIARVYGLENVQYGELVRFEAGVEGIVLNLEEDNVGVALLGESKMVKEGDTVKRTNRISSIKVGEGMLGRVVDTLGNPIDGKGPIEGELYEMPLERKAPGVIFRQPVTEPLQTGIVAIDSMIPVGRGQRELIIGDRQTGKTVVAIDTIINQKEFYDAGQPVYCIYVAIGQKASTVAQIVKTLEDKGALAYTVIVAANASDPVPMQVYSAMAGASIGEYFRDTGRAALIVYDDLSKQAVAYRELSLLLRRPPGREAYPGDVFYLHSRLLERAAKVIADDSIAKQMNDLPESLKPIVKGGGSLTALPIIETQAGDVSAYIPTNVISITDGQIFLESDLFNSGVRPAINVGISVSRVGGNAQIKSMKKVSGTLKLDQAQYKELEAFAKFGSDLDAATLAVISKGERNVELLKQPVNSPLPVESQVAMIYAGTENLLRNIPIRKVKEFQVEYVDFLRNKHPEVMAALKAGKIDDQLTGVLKQVATELSAKYN</sequence>
<protein>
    <recommendedName>
        <fullName evidence="14">ATP synthase subunit alpha</fullName>
        <ecNumber evidence="14">7.1.2.2</ecNumber>
    </recommendedName>
    <alternativeName>
        <fullName evidence="14">ATP synthase F1 sector subunit alpha</fullName>
    </alternativeName>
    <alternativeName>
        <fullName evidence="14">F-ATPase subunit alpha</fullName>
    </alternativeName>
</protein>
<dbReference type="NCBIfam" id="TIGR00962">
    <property type="entry name" value="atpA"/>
    <property type="match status" value="1"/>
</dbReference>
<dbReference type="SUPFAM" id="SSF47917">
    <property type="entry name" value="C-terminal domain of alpha and beta subunits of F1 ATP synthase"/>
    <property type="match status" value="1"/>
</dbReference>
<keyword evidence="9 14" id="KW-0406">Ion transport</keyword>
<feature type="domain" description="ATP synthase alpha subunit C-terminal" evidence="16">
    <location>
        <begin position="396"/>
        <end position="519"/>
    </location>
</feature>
<evidence type="ECO:0000256" key="2">
    <source>
        <dbReference type="ARBA" id="ARBA00004370"/>
    </source>
</evidence>
<evidence type="ECO:0000256" key="1">
    <source>
        <dbReference type="ARBA" id="ARBA00003784"/>
    </source>
</evidence>
<keyword evidence="8 14" id="KW-1278">Translocase</keyword>
<comment type="subunit">
    <text evidence="13">F-type ATPases have 2 components, CF(1) - the catalytic core - and CF(0) - the membrane proton channel. CF(1) has five subunits: alpha(3), beta(3), gamma(1), delta(1), epsilon(1). CF(0) has four main subunits: a(1), b(1), b'(1) and c(9-12).</text>
</comment>
<comment type="function">
    <text evidence="1 14">Produces ATP from ADP in the presence of a proton gradient across the membrane. The alpha chain is a regulatory subunit.</text>
</comment>
<dbReference type="SUPFAM" id="SSF50615">
    <property type="entry name" value="N-terminal domain of alpha and beta subunits of F1 ATP synthase"/>
    <property type="match status" value="1"/>
</dbReference>
<feature type="site" description="Required for activity" evidence="14">
    <location>
        <position position="387"/>
    </location>
</feature>
<comment type="subcellular location">
    <subcellularLocation>
        <location evidence="14">Cell membrane</location>
        <topology evidence="14">Peripheral membrane protein</topology>
    </subcellularLocation>
    <subcellularLocation>
        <location evidence="2">Membrane</location>
    </subcellularLocation>
</comment>
<evidence type="ECO:0000259" key="17">
    <source>
        <dbReference type="Pfam" id="PF02874"/>
    </source>
</evidence>
<dbReference type="PROSITE" id="PS00152">
    <property type="entry name" value="ATPASE_ALPHA_BETA"/>
    <property type="match status" value="1"/>
</dbReference>
<feature type="domain" description="ATPase F1/V1/A1 complex alpha/beta subunit nucleotide-binding" evidence="15">
    <location>
        <begin position="151"/>
        <end position="389"/>
    </location>
</feature>
<dbReference type="CDD" id="cd18113">
    <property type="entry name" value="ATP-synt_F1_alpha_C"/>
    <property type="match status" value="1"/>
</dbReference>
<comment type="catalytic activity">
    <reaction evidence="14">
        <text>ATP + H2O + 4 H(+)(in) = ADP + phosphate + 5 H(+)(out)</text>
        <dbReference type="Rhea" id="RHEA:57720"/>
        <dbReference type="ChEBI" id="CHEBI:15377"/>
        <dbReference type="ChEBI" id="CHEBI:15378"/>
        <dbReference type="ChEBI" id="CHEBI:30616"/>
        <dbReference type="ChEBI" id="CHEBI:43474"/>
        <dbReference type="ChEBI" id="CHEBI:456216"/>
        <dbReference type="EC" id="7.1.2.2"/>
    </reaction>
</comment>
<dbReference type="InterPro" id="IPR000194">
    <property type="entry name" value="ATPase_F1/V1/A1_a/bsu_nucl-bd"/>
</dbReference>
<dbReference type="InterPro" id="IPR023366">
    <property type="entry name" value="ATP_synth_asu-like_sf"/>
</dbReference>
<evidence type="ECO:0000256" key="13">
    <source>
        <dbReference type="ARBA" id="ARBA00026013"/>
    </source>
</evidence>
<keyword evidence="19" id="KW-1185">Reference proteome</keyword>
<keyword evidence="10 14" id="KW-0472">Membrane</keyword>
<keyword evidence="11 14" id="KW-0139">CF(1)</keyword>
<dbReference type="NCBIfam" id="NF009884">
    <property type="entry name" value="PRK13343.1"/>
    <property type="match status" value="1"/>
</dbReference>
<evidence type="ECO:0000256" key="7">
    <source>
        <dbReference type="ARBA" id="ARBA00022840"/>
    </source>
</evidence>
<keyword evidence="4 14" id="KW-0813">Transport</keyword>
<dbReference type="EC" id="7.1.2.2" evidence="14"/>
<evidence type="ECO:0000256" key="11">
    <source>
        <dbReference type="ARBA" id="ARBA00023196"/>
    </source>
</evidence>
<dbReference type="RefSeq" id="WP_283417145.1">
    <property type="nucleotide sequence ID" value="NZ_FXUO01000005.1"/>
</dbReference>
<accession>A0ABY1R403</accession>
<dbReference type="InterPro" id="IPR036121">
    <property type="entry name" value="ATPase_F1/V1/A1_a/bsu_N_sf"/>
</dbReference>
<dbReference type="Pfam" id="PF00306">
    <property type="entry name" value="ATP-synt_ab_C"/>
    <property type="match status" value="1"/>
</dbReference>
<dbReference type="Gene3D" id="3.40.50.300">
    <property type="entry name" value="P-loop containing nucleotide triphosphate hydrolases"/>
    <property type="match status" value="1"/>
</dbReference>
<dbReference type="PIRSF" id="PIRSF039088">
    <property type="entry name" value="F_ATPase_subunit_alpha"/>
    <property type="match status" value="1"/>
</dbReference>
<evidence type="ECO:0000256" key="10">
    <source>
        <dbReference type="ARBA" id="ARBA00023136"/>
    </source>
</evidence>
<dbReference type="PANTHER" id="PTHR48082">
    <property type="entry name" value="ATP SYNTHASE SUBUNIT ALPHA, MITOCHONDRIAL"/>
    <property type="match status" value="1"/>
</dbReference>
<evidence type="ECO:0000259" key="15">
    <source>
        <dbReference type="Pfam" id="PF00006"/>
    </source>
</evidence>
<dbReference type="PANTHER" id="PTHR48082:SF2">
    <property type="entry name" value="ATP SYNTHASE SUBUNIT ALPHA, MITOCHONDRIAL"/>
    <property type="match status" value="1"/>
</dbReference>
<dbReference type="Gene3D" id="2.40.30.20">
    <property type="match status" value="1"/>
</dbReference>
<evidence type="ECO:0000256" key="8">
    <source>
        <dbReference type="ARBA" id="ARBA00022967"/>
    </source>
</evidence>
<evidence type="ECO:0000256" key="4">
    <source>
        <dbReference type="ARBA" id="ARBA00022448"/>
    </source>
</evidence>
<dbReference type="SUPFAM" id="SSF52540">
    <property type="entry name" value="P-loop containing nucleoside triphosphate hydrolases"/>
    <property type="match status" value="1"/>
</dbReference>
<dbReference type="Pfam" id="PF00006">
    <property type="entry name" value="ATP-synt_ab"/>
    <property type="match status" value="1"/>
</dbReference>
<name>A0ABY1R403_9FLAO</name>
<comment type="caution">
    <text evidence="18">The sequence shown here is derived from an EMBL/GenBank/DDBJ whole genome shotgun (WGS) entry which is preliminary data.</text>
</comment>
<dbReference type="InterPro" id="IPR000793">
    <property type="entry name" value="ATP_synth_asu_C"/>
</dbReference>
<keyword evidence="6 14" id="KW-0375">Hydrogen ion transport</keyword>
<reference evidence="18 19" key="1">
    <citation type="submission" date="2017-05" db="EMBL/GenBank/DDBJ databases">
        <authorList>
            <person name="Varghese N."/>
            <person name="Submissions S."/>
        </authorList>
    </citation>
    <scope>NUCLEOTIDE SEQUENCE [LARGE SCALE GENOMIC DNA]</scope>
    <source>
        <strain evidence="18 19">DSM 18015</strain>
    </source>
</reference>
<dbReference type="Pfam" id="PF02874">
    <property type="entry name" value="ATP-synt_ab_N"/>
    <property type="match status" value="1"/>
</dbReference>
<feature type="binding site" evidence="14">
    <location>
        <begin position="171"/>
        <end position="178"/>
    </location>
    <ligand>
        <name>ATP</name>
        <dbReference type="ChEBI" id="CHEBI:30616"/>
    </ligand>
</feature>
<evidence type="ECO:0000256" key="12">
    <source>
        <dbReference type="ARBA" id="ARBA00023310"/>
    </source>
</evidence>
<comment type="similarity">
    <text evidence="3 14">Belongs to the ATPase alpha/beta chains family.</text>
</comment>
<dbReference type="InterPro" id="IPR005294">
    <property type="entry name" value="ATP_synth_F1_asu"/>
</dbReference>
<dbReference type="InterPro" id="IPR004100">
    <property type="entry name" value="ATPase_F1/V1/A1_a/bsu_N"/>
</dbReference>
<dbReference type="InterPro" id="IPR020003">
    <property type="entry name" value="ATPase_a/bsu_AS"/>
</dbReference>
<evidence type="ECO:0000313" key="19">
    <source>
        <dbReference type="Proteomes" id="UP001158050"/>
    </source>
</evidence>
<proteinExistence type="inferred from homology"/>
<keyword evidence="12 14" id="KW-0066">ATP synthesis</keyword>
<evidence type="ECO:0000259" key="16">
    <source>
        <dbReference type="Pfam" id="PF00306"/>
    </source>
</evidence>
<evidence type="ECO:0000256" key="9">
    <source>
        <dbReference type="ARBA" id="ARBA00023065"/>
    </source>
</evidence>
<evidence type="ECO:0000256" key="6">
    <source>
        <dbReference type="ARBA" id="ARBA00022781"/>
    </source>
</evidence>
<evidence type="ECO:0000256" key="14">
    <source>
        <dbReference type="HAMAP-Rule" id="MF_01346"/>
    </source>
</evidence>
<organism evidence="18 19">
    <name type="scientific">Epilithonimonas pallida</name>
    <dbReference type="NCBI Taxonomy" id="373671"/>
    <lineage>
        <taxon>Bacteria</taxon>
        <taxon>Pseudomonadati</taxon>
        <taxon>Bacteroidota</taxon>
        <taxon>Flavobacteriia</taxon>
        <taxon>Flavobacteriales</taxon>
        <taxon>Weeksellaceae</taxon>
        <taxon>Chryseobacterium group</taxon>
        <taxon>Epilithonimonas</taxon>
    </lineage>
</organism>
<feature type="domain" description="ATPase F1/V1/A1 complex alpha/beta subunit N-terminal" evidence="17">
    <location>
        <begin position="26"/>
        <end position="93"/>
    </location>
</feature>
<dbReference type="HAMAP" id="MF_01346">
    <property type="entry name" value="ATP_synth_alpha_bact"/>
    <property type="match status" value="1"/>
</dbReference>
<dbReference type="InterPro" id="IPR027417">
    <property type="entry name" value="P-loop_NTPase"/>
</dbReference>
<keyword evidence="5 14" id="KW-0547">Nucleotide-binding</keyword>
<evidence type="ECO:0000313" key="18">
    <source>
        <dbReference type="EMBL" id="SMP94254.1"/>
    </source>
</evidence>
<dbReference type="EMBL" id="FXUO01000005">
    <property type="protein sequence ID" value="SMP94254.1"/>
    <property type="molecule type" value="Genomic_DNA"/>
</dbReference>
<evidence type="ECO:0000256" key="3">
    <source>
        <dbReference type="ARBA" id="ARBA00008936"/>
    </source>
</evidence>
<dbReference type="CDD" id="cd18116">
    <property type="entry name" value="ATP-synt_F1_alpha_N"/>
    <property type="match status" value="1"/>
</dbReference>
<keyword evidence="7 14" id="KW-0067">ATP-binding</keyword>
<evidence type="ECO:0000256" key="5">
    <source>
        <dbReference type="ARBA" id="ARBA00022741"/>
    </source>
</evidence>
<dbReference type="Gene3D" id="1.20.150.20">
    <property type="entry name" value="ATP synthase alpha/beta chain, C-terminal domain"/>
    <property type="match status" value="1"/>
</dbReference>